<evidence type="ECO:0000256" key="2">
    <source>
        <dbReference type="ARBA" id="ARBA00023125"/>
    </source>
</evidence>
<keyword evidence="7" id="KW-1185">Reference proteome</keyword>
<dbReference type="Proteomes" id="UP001236806">
    <property type="component" value="Unassembled WGS sequence"/>
</dbReference>
<accession>A0ABU0PM99</accession>
<evidence type="ECO:0000256" key="3">
    <source>
        <dbReference type="ARBA" id="ARBA00023163"/>
    </source>
</evidence>
<evidence type="ECO:0000256" key="1">
    <source>
        <dbReference type="ARBA" id="ARBA00023015"/>
    </source>
</evidence>
<evidence type="ECO:0000313" key="7">
    <source>
        <dbReference type="Proteomes" id="UP001236806"/>
    </source>
</evidence>
<keyword evidence="1" id="KW-0805">Transcription regulation</keyword>
<comment type="caution">
    <text evidence="6">The sequence shown here is derived from an EMBL/GenBank/DDBJ whole genome shotgun (WGS) entry which is preliminary data.</text>
</comment>
<gene>
    <name evidence="6" type="ORF">QFZ36_002637</name>
</gene>
<feature type="DNA-binding region" description="H-T-H motif" evidence="4">
    <location>
        <begin position="37"/>
        <end position="56"/>
    </location>
</feature>
<feature type="domain" description="HTH tetR-type" evidence="5">
    <location>
        <begin position="14"/>
        <end position="74"/>
    </location>
</feature>
<keyword evidence="2 4" id="KW-0238">DNA-binding</keyword>
<dbReference type="InterPro" id="IPR036271">
    <property type="entry name" value="Tet_transcr_reg_TetR-rel_C_sf"/>
</dbReference>
<evidence type="ECO:0000259" key="5">
    <source>
        <dbReference type="PROSITE" id="PS50977"/>
    </source>
</evidence>
<dbReference type="PANTHER" id="PTHR30055:SF234">
    <property type="entry name" value="HTH-TYPE TRANSCRIPTIONAL REGULATOR BETI"/>
    <property type="match status" value="1"/>
</dbReference>
<dbReference type="SUPFAM" id="SSF46689">
    <property type="entry name" value="Homeodomain-like"/>
    <property type="match status" value="1"/>
</dbReference>
<organism evidence="6 7">
    <name type="scientific">Pseudarthrobacter siccitolerans</name>
    <dbReference type="NCBI Taxonomy" id="861266"/>
    <lineage>
        <taxon>Bacteria</taxon>
        <taxon>Bacillati</taxon>
        <taxon>Actinomycetota</taxon>
        <taxon>Actinomycetes</taxon>
        <taxon>Micrococcales</taxon>
        <taxon>Micrococcaceae</taxon>
        <taxon>Pseudarthrobacter</taxon>
    </lineage>
</organism>
<dbReference type="PROSITE" id="PS50977">
    <property type="entry name" value="HTH_TETR_2"/>
    <property type="match status" value="1"/>
</dbReference>
<dbReference type="Pfam" id="PF00440">
    <property type="entry name" value="TetR_N"/>
    <property type="match status" value="1"/>
</dbReference>
<dbReference type="PRINTS" id="PR00455">
    <property type="entry name" value="HTHTETR"/>
</dbReference>
<dbReference type="SUPFAM" id="SSF48498">
    <property type="entry name" value="Tetracyclin repressor-like, C-terminal domain"/>
    <property type="match status" value="1"/>
</dbReference>
<dbReference type="InterPro" id="IPR001647">
    <property type="entry name" value="HTH_TetR"/>
</dbReference>
<dbReference type="InterPro" id="IPR009057">
    <property type="entry name" value="Homeodomain-like_sf"/>
</dbReference>
<sequence length="215" mass="23853">MSQVTNRGPYAKTAAKRASIARAALDVVLERGHRGLTTAEVAERAGVSERTMLYNFPSRDHLLVAALELEESEAMEFWPEGRTDTLEDALSSIPGFVAARGGAHPEIIRLFSYLSSAAQDPAHPAHAFMLKHNERAISGFSRLVQRWQEAGLARPDVDPRSVGRQLLAVWSGLQGQWLVDPSFNLVDEVSEAFRRLSGQRSMEAKQRLDELISQF</sequence>
<dbReference type="RefSeq" id="WP_306637082.1">
    <property type="nucleotide sequence ID" value="NZ_JAUSXB010000001.1"/>
</dbReference>
<keyword evidence="3" id="KW-0804">Transcription</keyword>
<protein>
    <submittedName>
        <fullName evidence="6">AcrR family transcriptional regulator</fullName>
    </submittedName>
</protein>
<name>A0ABU0PM99_9MICC</name>
<evidence type="ECO:0000313" key="6">
    <source>
        <dbReference type="EMBL" id="MDQ0675076.1"/>
    </source>
</evidence>
<evidence type="ECO:0000256" key="4">
    <source>
        <dbReference type="PROSITE-ProRule" id="PRU00335"/>
    </source>
</evidence>
<proteinExistence type="predicted"/>
<dbReference type="Gene3D" id="1.10.357.10">
    <property type="entry name" value="Tetracycline Repressor, domain 2"/>
    <property type="match status" value="1"/>
</dbReference>
<dbReference type="EMBL" id="JAUSXB010000001">
    <property type="protein sequence ID" value="MDQ0675076.1"/>
    <property type="molecule type" value="Genomic_DNA"/>
</dbReference>
<dbReference type="InterPro" id="IPR050109">
    <property type="entry name" value="HTH-type_TetR-like_transc_reg"/>
</dbReference>
<reference evidence="6 7" key="1">
    <citation type="submission" date="2023-07" db="EMBL/GenBank/DDBJ databases">
        <title>Comparative genomics of wheat-associated soil bacteria to identify genetic determinants of phenazine resistance.</title>
        <authorList>
            <person name="Mouncey N."/>
        </authorList>
    </citation>
    <scope>NUCLEOTIDE SEQUENCE [LARGE SCALE GENOMIC DNA]</scope>
    <source>
        <strain evidence="6 7">W1I3</strain>
    </source>
</reference>
<dbReference type="PANTHER" id="PTHR30055">
    <property type="entry name" value="HTH-TYPE TRANSCRIPTIONAL REGULATOR RUTR"/>
    <property type="match status" value="1"/>
</dbReference>